<evidence type="ECO:0000313" key="2">
    <source>
        <dbReference type="EMBL" id="VDM53024.1"/>
    </source>
</evidence>
<proteinExistence type="predicted"/>
<gene>
    <name evidence="2" type="ORF">ACOC_LOCUS1439</name>
</gene>
<dbReference type="EMBL" id="UYYA01000214">
    <property type="protein sequence ID" value="VDM53024.1"/>
    <property type="molecule type" value="Genomic_DNA"/>
</dbReference>
<evidence type="ECO:0000313" key="4">
    <source>
        <dbReference type="WBParaSite" id="ACOC_0000143801-mRNA-1"/>
    </source>
</evidence>
<evidence type="ECO:0000313" key="3">
    <source>
        <dbReference type="Proteomes" id="UP000267027"/>
    </source>
</evidence>
<sequence>MNKGNVVDCHMVDHEAYDDDDVDDGDNDVHEGNNISEDDDDDKCEEDNVDVGDVRIDGVESNDGNDDDSW</sequence>
<dbReference type="Proteomes" id="UP000267027">
    <property type="component" value="Unassembled WGS sequence"/>
</dbReference>
<feature type="compositionally biased region" description="Acidic residues" evidence="1">
    <location>
        <begin position="36"/>
        <end position="50"/>
    </location>
</feature>
<dbReference type="AlphaFoldDB" id="A0A0R3PCB4"/>
<feature type="region of interest" description="Disordered" evidence="1">
    <location>
        <begin position="16"/>
        <end position="70"/>
    </location>
</feature>
<dbReference type="WBParaSite" id="ACOC_0000143801-mRNA-1">
    <property type="protein sequence ID" value="ACOC_0000143801-mRNA-1"/>
    <property type="gene ID" value="ACOC_0000143801"/>
</dbReference>
<reference evidence="4" key="1">
    <citation type="submission" date="2017-02" db="UniProtKB">
        <authorList>
            <consortium name="WormBaseParasite"/>
        </authorList>
    </citation>
    <scope>IDENTIFICATION</scope>
</reference>
<protein>
    <submittedName>
        <fullName evidence="2 4">Uncharacterized protein</fullName>
    </submittedName>
</protein>
<accession>A0A0R3PCB4</accession>
<organism evidence="4">
    <name type="scientific">Angiostrongylus costaricensis</name>
    <name type="common">Nematode worm</name>
    <dbReference type="NCBI Taxonomy" id="334426"/>
    <lineage>
        <taxon>Eukaryota</taxon>
        <taxon>Metazoa</taxon>
        <taxon>Ecdysozoa</taxon>
        <taxon>Nematoda</taxon>
        <taxon>Chromadorea</taxon>
        <taxon>Rhabditida</taxon>
        <taxon>Rhabditina</taxon>
        <taxon>Rhabditomorpha</taxon>
        <taxon>Strongyloidea</taxon>
        <taxon>Metastrongylidae</taxon>
        <taxon>Angiostrongylus</taxon>
    </lineage>
</organism>
<feature type="compositionally biased region" description="Acidic residues" evidence="1">
    <location>
        <begin position="16"/>
        <end position="26"/>
    </location>
</feature>
<reference evidence="2 3" key="2">
    <citation type="submission" date="2018-11" db="EMBL/GenBank/DDBJ databases">
        <authorList>
            <consortium name="Pathogen Informatics"/>
        </authorList>
    </citation>
    <scope>NUCLEOTIDE SEQUENCE [LARGE SCALE GENOMIC DNA]</scope>
    <source>
        <strain evidence="2 3">Costa Rica</strain>
    </source>
</reference>
<evidence type="ECO:0000256" key="1">
    <source>
        <dbReference type="SAM" id="MobiDB-lite"/>
    </source>
</evidence>
<name>A0A0R3PCB4_ANGCS</name>
<keyword evidence="3" id="KW-1185">Reference proteome</keyword>